<sequence>MGGGLDHHTGTCWRSLLCRSTQGVSRCVRVHHSPNTTGEPAQIGPKTDNWVIFAVKTAVESLSSGSSEKLATLLKCRYTNAGRWNTLKRLVSFTLSLKAGEHQKVGSEAKDRVRLHLLPIYTT</sequence>
<dbReference type="Proteomes" id="UP000281406">
    <property type="component" value="Unassembled WGS sequence"/>
</dbReference>
<proteinExistence type="predicted"/>
<reference evidence="1 2" key="1">
    <citation type="submission" date="2018-10" db="EMBL/GenBank/DDBJ databases">
        <title>Genome assembly for a Yunnan-Guizhou Plateau 3E fish, Anabarilius grahami (Regan), and its evolutionary and genetic applications.</title>
        <authorList>
            <person name="Jiang W."/>
        </authorList>
    </citation>
    <scope>NUCLEOTIDE SEQUENCE [LARGE SCALE GENOMIC DNA]</scope>
    <source>
        <strain evidence="1">AG-KIZ</strain>
        <tissue evidence="1">Muscle</tissue>
    </source>
</reference>
<dbReference type="AlphaFoldDB" id="A0A3N0XX56"/>
<keyword evidence="2" id="KW-1185">Reference proteome</keyword>
<name>A0A3N0XX56_ANAGA</name>
<gene>
    <name evidence="1" type="ORF">DPX16_23775</name>
</gene>
<evidence type="ECO:0000313" key="1">
    <source>
        <dbReference type="EMBL" id="ROK10408.1"/>
    </source>
</evidence>
<organism evidence="1 2">
    <name type="scientific">Anabarilius grahami</name>
    <name type="common">Kanglang fish</name>
    <name type="synonym">Barilius grahami</name>
    <dbReference type="NCBI Taxonomy" id="495550"/>
    <lineage>
        <taxon>Eukaryota</taxon>
        <taxon>Metazoa</taxon>
        <taxon>Chordata</taxon>
        <taxon>Craniata</taxon>
        <taxon>Vertebrata</taxon>
        <taxon>Euteleostomi</taxon>
        <taxon>Actinopterygii</taxon>
        <taxon>Neopterygii</taxon>
        <taxon>Teleostei</taxon>
        <taxon>Ostariophysi</taxon>
        <taxon>Cypriniformes</taxon>
        <taxon>Xenocyprididae</taxon>
        <taxon>Xenocypridinae</taxon>
        <taxon>Xenocypridinae incertae sedis</taxon>
        <taxon>Anabarilius</taxon>
    </lineage>
</organism>
<comment type="caution">
    <text evidence="1">The sequence shown here is derived from an EMBL/GenBank/DDBJ whole genome shotgun (WGS) entry which is preliminary data.</text>
</comment>
<dbReference type="EMBL" id="RJVU01058068">
    <property type="protein sequence ID" value="ROK10408.1"/>
    <property type="molecule type" value="Genomic_DNA"/>
</dbReference>
<protein>
    <submittedName>
        <fullName evidence="1">Uncharacterized protein</fullName>
    </submittedName>
</protein>
<accession>A0A3N0XX56</accession>
<evidence type="ECO:0000313" key="2">
    <source>
        <dbReference type="Proteomes" id="UP000281406"/>
    </source>
</evidence>